<dbReference type="InterPro" id="IPR052551">
    <property type="entry name" value="UV-DNA_repair_photolyase"/>
</dbReference>
<evidence type="ECO:0000313" key="1">
    <source>
        <dbReference type="EMBL" id="KGM05883.1"/>
    </source>
</evidence>
<comment type="caution">
    <text evidence="1">The sequence shown here is derived from an EMBL/GenBank/DDBJ whole genome shotgun (WGS) entry which is preliminary data.</text>
</comment>
<dbReference type="Pfam" id="PF04244">
    <property type="entry name" value="DPRP"/>
    <property type="match status" value="1"/>
</dbReference>
<dbReference type="InterPro" id="IPR036134">
    <property type="entry name" value="Crypto/Photolyase_FAD-like_sf"/>
</dbReference>
<dbReference type="Gene3D" id="3.40.50.620">
    <property type="entry name" value="HUPs"/>
    <property type="match status" value="1"/>
</dbReference>
<dbReference type="PANTHER" id="PTHR38657">
    <property type="entry name" value="SLR1343 PROTEIN"/>
    <property type="match status" value="1"/>
</dbReference>
<dbReference type="InterPro" id="IPR007357">
    <property type="entry name" value="PhrB-like"/>
</dbReference>
<dbReference type="STRING" id="392484.LP43_2446"/>
<dbReference type="Proteomes" id="UP000029999">
    <property type="component" value="Unassembled WGS sequence"/>
</dbReference>
<protein>
    <submittedName>
        <fullName evidence="1">Deoxyribodipyrimidine photolyase-related protein</fullName>
    </submittedName>
</protein>
<name>A0A0A0BBA7_9GAMM</name>
<reference evidence="1 2" key="1">
    <citation type="submission" date="2014-09" db="EMBL/GenBank/DDBJ databases">
        <authorList>
            <person name="Grob C."/>
            <person name="Taubert M."/>
            <person name="Howat A.M."/>
            <person name="Burns O.J."/>
            <person name="Dixon J.L."/>
            <person name="Chen Y."/>
            <person name="Murrell J.C."/>
        </authorList>
    </citation>
    <scope>NUCLEOTIDE SEQUENCE [LARGE SCALE GENOMIC DNA]</scope>
    <source>
        <strain evidence="1">L4</strain>
    </source>
</reference>
<dbReference type="EMBL" id="JRQD01000007">
    <property type="protein sequence ID" value="KGM05883.1"/>
    <property type="molecule type" value="Genomic_DNA"/>
</dbReference>
<dbReference type="Gene3D" id="1.10.579.10">
    <property type="entry name" value="DNA Cyclobutane Dipyrimidine Photolyase, subunit A, domain 3"/>
    <property type="match status" value="1"/>
</dbReference>
<dbReference type="InterPro" id="IPR014729">
    <property type="entry name" value="Rossmann-like_a/b/a_fold"/>
</dbReference>
<sequence>MSLTLNLILGDQLNWDSLIWKDADKQHDLFWMAEVKQESSQIPSSKQRTTLFLSAMRHFAEDIKSKGYQLNYTTLADEQTSFESALEATLKNNNVGRVRCVLAGDMTVVTRLESFFSQYNLSIEWLADQHFITRQGEFQQWLNERKQPRMEHWYRHLRKDRQILMDDNQSPIGGQWNFDKDNRRSFNKKGPQLPSSTNRFKHYAITKHVIQDVETFCAELPGNLADFNWPVTRKQALQQLDAFIKYRLPSFGDYQDAMWTDQPFLFHACLSSSLNLKLLNPLEVINKAEQAYYENNAPLNAVEGFIRQVLGWREYIRGLYWSYREHWLDYNALDHQRALPSFYWHAETDMQCMHHSISQVLEYGYGHHIQRLMVTGLFSLLWGVRPDAIHRWYLGMYVDAIAWVEIPNTIGMSQYADGGMVGSKPYIASGAYIDRMSNYCQHCPYKPKQASGQDACPFTTLYWHFIDQNHVWLAKNPRLGMQVRNWFNKAETEQQHIRERATWLFSHLDKDNRKEQA</sequence>
<accession>A0A0A0BBA7</accession>
<dbReference type="PANTHER" id="PTHR38657:SF1">
    <property type="entry name" value="SLR1343 PROTEIN"/>
    <property type="match status" value="1"/>
</dbReference>
<evidence type="ECO:0000313" key="2">
    <source>
        <dbReference type="Proteomes" id="UP000029999"/>
    </source>
</evidence>
<gene>
    <name evidence="1" type="ORF">LP43_2446</name>
</gene>
<dbReference type="SUPFAM" id="SSF48173">
    <property type="entry name" value="Cryptochrome/photolyase FAD-binding domain"/>
    <property type="match status" value="1"/>
</dbReference>
<dbReference type="Gene3D" id="1.10.10.1710">
    <property type="entry name" value="Deoxyribodipyrimidine photolyase-related"/>
    <property type="match status" value="1"/>
</dbReference>
<dbReference type="RefSeq" id="WP_036315754.1">
    <property type="nucleotide sequence ID" value="NZ_JRQD01000007.1"/>
</dbReference>
<dbReference type="AlphaFoldDB" id="A0A0A0BBA7"/>
<proteinExistence type="predicted"/>
<keyword evidence="1" id="KW-0456">Lyase</keyword>
<dbReference type="GO" id="GO:0016829">
    <property type="term" value="F:lyase activity"/>
    <property type="evidence" value="ECO:0007669"/>
    <property type="project" value="UniProtKB-KW"/>
</dbReference>
<dbReference type="Gene3D" id="1.25.40.80">
    <property type="match status" value="1"/>
</dbReference>
<organism evidence="1 2">
    <name type="scientific">Methylophaga thiooxydans</name>
    <dbReference type="NCBI Taxonomy" id="392484"/>
    <lineage>
        <taxon>Bacteria</taxon>
        <taxon>Pseudomonadati</taxon>
        <taxon>Pseudomonadota</taxon>
        <taxon>Gammaproteobacteria</taxon>
        <taxon>Thiotrichales</taxon>
        <taxon>Piscirickettsiaceae</taxon>
        <taxon>Methylophaga</taxon>
    </lineage>
</organism>